<dbReference type="EC" id="2.7.1.71" evidence="3 11"/>
<proteinExistence type="inferred from homology"/>
<dbReference type="PANTHER" id="PTHR21087">
    <property type="entry name" value="SHIKIMATE KINASE"/>
    <property type="match status" value="1"/>
</dbReference>
<evidence type="ECO:0000256" key="1">
    <source>
        <dbReference type="ARBA" id="ARBA00004842"/>
    </source>
</evidence>
<gene>
    <name evidence="11" type="primary">aroK</name>
    <name evidence="12" type="ORF">QF206_03680</name>
</gene>
<dbReference type="GO" id="GO:0009073">
    <property type="term" value="P:aromatic amino acid family biosynthetic process"/>
    <property type="evidence" value="ECO:0007669"/>
    <property type="project" value="UniProtKB-KW"/>
</dbReference>
<comment type="catalytic activity">
    <reaction evidence="10 11">
        <text>shikimate + ATP = 3-phosphoshikimate + ADP + H(+)</text>
        <dbReference type="Rhea" id="RHEA:13121"/>
        <dbReference type="ChEBI" id="CHEBI:15378"/>
        <dbReference type="ChEBI" id="CHEBI:30616"/>
        <dbReference type="ChEBI" id="CHEBI:36208"/>
        <dbReference type="ChEBI" id="CHEBI:145989"/>
        <dbReference type="ChEBI" id="CHEBI:456216"/>
        <dbReference type="EC" id="2.7.1.71"/>
    </reaction>
</comment>
<comment type="similarity">
    <text evidence="2 11">Belongs to the shikimate kinase family.</text>
</comment>
<evidence type="ECO:0000313" key="12">
    <source>
        <dbReference type="EMBL" id="MDI2098064.1"/>
    </source>
</evidence>
<keyword evidence="5 11" id="KW-0808">Transferase</keyword>
<dbReference type="CDD" id="cd00464">
    <property type="entry name" value="SK"/>
    <property type="match status" value="1"/>
</dbReference>
<comment type="cofactor">
    <cofactor evidence="11">
        <name>Mg(2+)</name>
        <dbReference type="ChEBI" id="CHEBI:18420"/>
    </cofactor>
    <text evidence="11">Binds 1 Mg(2+) ion per subunit.</text>
</comment>
<dbReference type="GO" id="GO:0008652">
    <property type="term" value="P:amino acid biosynthetic process"/>
    <property type="evidence" value="ECO:0007669"/>
    <property type="project" value="UniProtKB-KW"/>
</dbReference>
<dbReference type="HAMAP" id="MF_00109">
    <property type="entry name" value="Shikimate_kinase"/>
    <property type="match status" value="1"/>
</dbReference>
<evidence type="ECO:0000256" key="5">
    <source>
        <dbReference type="ARBA" id="ARBA00022679"/>
    </source>
</evidence>
<keyword evidence="6 11" id="KW-0547">Nucleotide-binding</keyword>
<sequence length="177" mass="19166">MSSPVSEAAPRPIAIFIGAPSSGKSKIGKRVARLLGSDFVDTDKRIVAVHGPITEIFASMGEPHFRELEREEVARALIEHAVVSVGGGAVMHPATRAALAGHRVVLLTTTAEAVASRLKGGNRPLLKDGGVEAWKRLVEQRTPVYESLATRSWDTSKRPIDEIAAEIAEWLQQEETR</sequence>
<feature type="binding site" evidence="11">
    <location>
        <position position="123"/>
    </location>
    <ligand>
        <name>ATP</name>
        <dbReference type="ChEBI" id="CHEBI:30616"/>
    </ligand>
</feature>
<keyword evidence="11" id="KW-0479">Metal-binding</keyword>
<dbReference type="AlphaFoldDB" id="A0AAW6T413"/>
<comment type="subunit">
    <text evidence="11">Monomer.</text>
</comment>
<keyword evidence="9 11" id="KW-0057">Aromatic amino acid biosynthesis</keyword>
<evidence type="ECO:0000256" key="3">
    <source>
        <dbReference type="ARBA" id="ARBA00012154"/>
    </source>
</evidence>
<dbReference type="InterPro" id="IPR027417">
    <property type="entry name" value="P-loop_NTPase"/>
</dbReference>
<dbReference type="GO" id="GO:0004765">
    <property type="term" value="F:shikimate kinase activity"/>
    <property type="evidence" value="ECO:0007669"/>
    <property type="project" value="UniProtKB-UniRule"/>
</dbReference>
<reference evidence="12 13" key="1">
    <citation type="submission" date="2023-04" db="EMBL/GenBank/DDBJ databases">
        <title>Klugiella caeni sp. nov. isolated from the sludge of biochemical tank.</title>
        <authorList>
            <person name="Geng K."/>
        </authorList>
    </citation>
    <scope>NUCLEOTIDE SEQUENCE [LARGE SCALE GENOMIC DNA]</scope>
    <source>
        <strain evidence="12 13">YN-L-19</strain>
    </source>
</reference>
<feature type="binding site" evidence="11">
    <location>
        <position position="25"/>
    </location>
    <ligand>
        <name>Mg(2+)</name>
        <dbReference type="ChEBI" id="CHEBI:18420"/>
    </ligand>
</feature>
<evidence type="ECO:0000256" key="10">
    <source>
        <dbReference type="ARBA" id="ARBA00048567"/>
    </source>
</evidence>
<protein>
    <recommendedName>
        <fullName evidence="3 11">Shikimate kinase</fullName>
        <shortName evidence="11">SK</shortName>
        <ecNumber evidence="3 11">2.7.1.71</ecNumber>
    </recommendedName>
</protein>
<dbReference type="SUPFAM" id="SSF52540">
    <property type="entry name" value="P-loop containing nucleoside triphosphate hydrolases"/>
    <property type="match status" value="1"/>
</dbReference>
<dbReference type="PRINTS" id="PR01100">
    <property type="entry name" value="SHIKIMTKNASE"/>
</dbReference>
<dbReference type="Gene3D" id="3.40.50.300">
    <property type="entry name" value="P-loop containing nucleotide triphosphate hydrolases"/>
    <property type="match status" value="1"/>
</dbReference>
<keyword evidence="8 11" id="KW-0067">ATP-binding</keyword>
<comment type="subcellular location">
    <subcellularLocation>
        <location evidence="11">Cytoplasm</location>
    </subcellularLocation>
</comment>
<evidence type="ECO:0000256" key="8">
    <source>
        <dbReference type="ARBA" id="ARBA00022840"/>
    </source>
</evidence>
<dbReference type="GO" id="GO:0000287">
    <property type="term" value="F:magnesium ion binding"/>
    <property type="evidence" value="ECO:0007669"/>
    <property type="project" value="UniProtKB-UniRule"/>
</dbReference>
<keyword evidence="11" id="KW-0963">Cytoplasm</keyword>
<comment type="function">
    <text evidence="11">Catalyzes the specific phosphorylation of the 3-hydroxyl group of shikimic acid using ATP as a cosubstrate.</text>
</comment>
<keyword evidence="4 11" id="KW-0028">Amino-acid biosynthesis</keyword>
<comment type="pathway">
    <text evidence="1 11">Metabolic intermediate biosynthesis; chorismate biosynthesis; chorismate from D-erythrose 4-phosphate and phosphoenolpyruvate: step 5/7.</text>
</comment>
<dbReference type="GO" id="GO:0005829">
    <property type="term" value="C:cytosol"/>
    <property type="evidence" value="ECO:0007669"/>
    <property type="project" value="TreeGrafter"/>
</dbReference>
<dbReference type="PROSITE" id="PS01128">
    <property type="entry name" value="SHIKIMATE_KINASE"/>
    <property type="match status" value="1"/>
</dbReference>
<name>A0AAW6T413_9MICO</name>
<dbReference type="Proteomes" id="UP001321506">
    <property type="component" value="Unassembled WGS sequence"/>
</dbReference>
<dbReference type="Pfam" id="PF01202">
    <property type="entry name" value="SKI"/>
    <property type="match status" value="1"/>
</dbReference>
<feature type="binding site" evidence="11">
    <location>
        <position position="87"/>
    </location>
    <ligand>
        <name>substrate</name>
    </ligand>
</feature>
<dbReference type="InterPro" id="IPR000623">
    <property type="entry name" value="Shikimate_kinase/TSH1"/>
</dbReference>
<dbReference type="EMBL" id="JASATX010000001">
    <property type="protein sequence ID" value="MDI2098064.1"/>
    <property type="molecule type" value="Genomic_DNA"/>
</dbReference>
<dbReference type="RefSeq" id="WP_281487829.1">
    <property type="nucleotide sequence ID" value="NZ_CP159582.1"/>
</dbReference>
<evidence type="ECO:0000256" key="9">
    <source>
        <dbReference type="ARBA" id="ARBA00023141"/>
    </source>
</evidence>
<evidence type="ECO:0000256" key="4">
    <source>
        <dbReference type="ARBA" id="ARBA00022605"/>
    </source>
</evidence>
<feature type="binding site" evidence="11">
    <location>
        <begin position="21"/>
        <end position="26"/>
    </location>
    <ligand>
        <name>ATP</name>
        <dbReference type="ChEBI" id="CHEBI:30616"/>
    </ligand>
</feature>
<dbReference type="InterPro" id="IPR023000">
    <property type="entry name" value="Shikimate_kinase_CS"/>
</dbReference>
<feature type="binding site" evidence="11">
    <location>
        <position position="66"/>
    </location>
    <ligand>
        <name>substrate</name>
    </ligand>
</feature>
<feature type="binding site" evidence="11">
    <location>
        <position position="141"/>
    </location>
    <ligand>
        <name>substrate</name>
    </ligand>
</feature>
<accession>A0AAW6T413</accession>
<comment type="caution">
    <text evidence="12">The sequence shown here is derived from an EMBL/GenBank/DDBJ whole genome shotgun (WGS) entry which is preliminary data.</text>
</comment>
<evidence type="ECO:0000256" key="2">
    <source>
        <dbReference type="ARBA" id="ARBA00006997"/>
    </source>
</evidence>
<evidence type="ECO:0000313" key="13">
    <source>
        <dbReference type="Proteomes" id="UP001321506"/>
    </source>
</evidence>
<keyword evidence="13" id="KW-1185">Reference proteome</keyword>
<feature type="binding site" evidence="11">
    <location>
        <position position="43"/>
    </location>
    <ligand>
        <name>substrate</name>
    </ligand>
</feature>
<evidence type="ECO:0000256" key="6">
    <source>
        <dbReference type="ARBA" id="ARBA00022741"/>
    </source>
</evidence>
<keyword evidence="7 11" id="KW-0418">Kinase</keyword>
<organism evidence="12 13">
    <name type="scientific">Ruicaihuangia caeni</name>
    <dbReference type="NCBI Taxonomy" id="3042517"/>
    <lineage>
        <taxon>Bacteria</taxon>
        <taxon>Bacillati</taxon>
        <taxon>Actinomycetota</taxon>
        <taxon>Actinomycetes</taxon>
        <taxon>Micrococcales</taxon>
        <taxon>Microbacteriaceae</taxon>
        <taxon>Ruicaihuangia</taxon>
    </lineage>
</organism>
<dbReference type="GO" id="GO:0005524">
    <property type="term" value="F:ATP binding"/>
    <property type="evidence" value="ECO:0007669"/>
    <property type="project" value="UniProtKB-UniRule"/>
</dbReference>
<dbReference type="PANTHER" id="PTHR21087:SF16">
    <property type="entry name" value="SHIKIMATE KINASE 1, CHLOROPLASTIC"/>
    <property type="match status" value="1"/>
</dbReference>
<dbReference type="GO" id="GO:0009423">
    <property type="term" value="P:chorismate biosynthetic process"/>
    <property type="evidence" value="ECO:0007669"/>
    <property type="project" value="UniProtKB-UniRule"/>
</dbReference>
<keyword evidence="11" id="KW-0460">Magnesium</keyword>
<feature type="binding site" evidence="11">
    <location>
        <position position="158"/>
    </location>
    <ligand>
        <name>ATP</name>
        <dbReference type="ChEBI" id="CHEBI:30616"/>
    </ligand>
</feature>
<evidence type="ECO:0000256" key="11">
    <source>
        <dbReference type="HAMAP-Rule" id="MF_00109"/>
    </source>
</evidence>
<dbReference type="InterPro" id="IPR031322">
    <property type="entry name" value="Shikimate/glucono_kinase"/>
</dbReference>
<evidence type="ECO:0000256" key="7">
    <source>
        <dbReference type="ARBA" id="ARBA00022777"/>
    </source>
</evidence>